<reference evidence="2" key="1">
    <citation type="submission" date="2023-08" db="EMBL/GenBank/DDBJ databases">
        <authorList>
            <person name="Messyasz A."/>
            <person name="Mannisto M.K."/>
            <person name="Kerkhof L.J."/>
            <person name="Haggblom M."/>
        </authorList>
    </citation>
    <scope>NUCLEOTIDE SEQUENCE</scope>
    <source>
        <strain evidence="2">X5P6</strain>
    </source>
</reference>
<dbReference type="RefSeq" id="WP_353064446.1">
    <property type="nucleotide sequence ID" value="NZ_CP132942.1"/>
</dbReference>
<dbReference type="EMBL" id="CP132942">
    <property type="protein sequence ID" value="XCB33608.1"/>
    <property type="molecule type" value="Genomic_DNA"/>
</dbReference>
<accession>A0AAU7ZRJ7</accession>
<gene>
    <name evidence="2" type="ORF">RBB77_01620</name>
</gene>
<dbReference type="Gene3D" id="2.40.50.230">
    <property type="entry name" value="Gp5 N-terminal domain"/>
    <property type="match status" value="1"/>
</dbReference>
<organism evidence="2">
    <name type="scientific">Tunturiibacter psychrotolerans</name>
    <dbReference type="NCBI Taxonomy" id="3069686"/>
    <lineage>
        <taxon>Bacteria</taxon>
        <taxon>Pseudomonadati</taxon>
        <taxon>Acidobacteriota</taxon>
        <taxon>Terriglobia</taxon>
        <taxon>Terriglobales</taxon>
        <taxon>Acidobacteriaceae</taxon>
        <taxon>Tunturiibacter</taxon>
    </lineage>
</organism>
<name>A0AAU7ZRJ7_9BACT</name>
<sequence>MSQISGLVIGLVTQVDVGKIKVNYPWLDANHESDWIRIATAMSGNNRGSCFMPELQDEVLIGFDKGDTRTPYVVGFLWNGVDAPPSQDVRDRRITSVNGHCIRFLDSTPSGGSLGALVVEDAHGNAVTMSNGKITIRSQGVLELIAPSMTLNGRIVAPNGNPI</sequence>
<reference evidence="2" key="2">
    <citation type="journal article" date="2024" name="Environ. Microbiol.">
        <title>Genome analysis and description of Tunturibacter gen. nov. expands the diversity of Terriglobia in tundra soils.</title>
        <authorList>
            <person name="Messyasz A."/>
            <person name="Mannisto M.K."/>
            <person name="Kerkhof L.J."/>
            <person name="Haggblom M.M."/>
        </authorList>
    </citation>
    <scope>NUCLEOTIDE SEQUENCE</scope>
    <source>
        <strain evidence="2">X5P6</strain>
    </source>
</reference>
<dbReference type="Pfam" id="PF04717">
    <property type="entry name" value="Phage_base_V"/>
    <property type="match status" value="1"/>
</dbReference>
<proteinExistence type="predicted"/>
<dbReference type="InterPro" id="IPR037026">
    <property type="entry name" value="Vgr_OB-fold_dom_sf"/>
</dbReference>
<evidence type="ECO:0000313" key="2">
    <source>
        <dbReference type="EMBL" id="XCB33608.1"/>
    </source>
</evidence>
<dbReference type="KEGG" id="tpsc:RBB77_01620"/>
<dbReference type="InterPro" id="IPR006531">
    <property type="entry name" value="Gp5/Vgr_OB"/>
</dbReference>
<dbReference type="SUPFAM" id="SSF69255">
    <property type="entry name" value="gp5 N-terminal domain-like"/>
    <property type="match status" value="1"/>
</dbReference>
<dbReference type="AlphaFoldDB" id="A0AAU7ZRJ7"/>
<feature type="domain" description="Gp5/Type VI secretion system Vgr protein OB-fold" evidence="1">
    <location>
        <begin position="8"/>
        <end position="78"/>
    </location>
</feature>
<evidence type="ECO:0000259" key="1">
    <source>
        <dbReference type="Pfam" id="PF04717"/>
    </source>
</evidence>
<protein>
    <submittedName>
        <fullName evidence="2">Phage baseplate assembly protein V</fullName>
    </submittedName>
</protein>